<comment type="cofactor">
    <cofactor evidence="4">
        <name>Zn(2+)</name>
        <dbReference type="ChEBI" id="CHEBI:29105"/>
    </cofactor>
</comment>
<dbReference type="Proteomes" id="UP000000822">
    <property type="component" value="Chromosome"/>
</dbReference>
<dbReference type="GO" id="GO:0008270">
    <property type="term" value="F:zinc ion binding"/>
    <property type="evidence" value="ECO:0007669"/>
    <property type="project" value="InterPro"/>
</dbReference>
<dbReference type="InterPro" id="IPR050129">
    <property type="entry name" value="Zn_alcohol_dh"/>
</dbReference>
<dbReference type="KEGG" id="oih:OB3238"/>
<evidence type="ECO:0000313" key="7">
    <source>
        <dbReference type="Proteomes" id="UP000000822"/>
    </source>
</evidence>
<evidence type="ECO:0000313" key="6">
    <source>
        <dbReference type="EMBL" id="BAC15194.1"/>
    </source>
</evidence>
<comment type="similarity">
    <text evidence="4">Belongs to the zinc-containing alcohol dehydrogenase family.</text>
</comment>
<dbReference type="InterPro" id="IPR013149">
    <property type="entry name" value="ADH-like_C"/>
</dbReference>
<dbReference type="Pfam" id="PF08240">
    <property type="entry name" value="ADH_N"/>
    <property type="match status" value="1"/>
</dbReference>
<evidence type="ECO:0000259" key="5">
    <source>
        <dbReference type="SMART" id="SM00829"/>
    </source>
</evidence>
<dbReference type="SMART" id="SM00829">
    <property type="entry name" value="PKS_ER"/>
    <property type="match status" value="1"/>
</dbReference>
<dbReference type="InterPro" id="IPR020843">
    <property type="entry name" value="ER"/>
</dbReference>
<keyword evidence="1 4" id="KW-0479">Metal-binding</keyword>
<evidence type="ECO:0000256" key="3">
    <source>
        <dbReference type="ARBA" id="ARBA00023002"/>
    </source>
</evidence>
<evidence type="ECO:0000256" key="2">
    <source>
        <dbReference type="ARBA" id="ARBA00022833"/>
    </source>
</evidence>
<dbReference type="SUPFAM" id="SSF50129">
    <property type="entry name" value="GroES-like"/>
    <property type="match status" value="1"/>
</dbReference>
<dbReference type="Gene3D" id="3.40.50.720">
    <property type="entry name" value="NAD(P)-binding Rossmann-like Domain"/>
    <property type="match status" value="1"/>
</dbReference>
<dbReference type="Gene3D" id="3.90.180.10">
    <property type="entry name" value="Medium-chain alcohol dehydrogenases, catalytic domain"/>
    <property type="match status" value="1"/>
</dbReference>
<keyword evidence="7" id="KW-1185">Reference proteome</keyword>
<protein>
    <submittedName>
        <fullName evidence="6">Sorbitol dehydrogenase (L-iditol 2-dehydrogenase)</fullName>
        <ecNumber evidence="6">1.1.1.14</ecNumber>
    </submittedName>
</protein>
<name>Q8ELI9_OCEIH</name>
<proteinExistence type="inferred from homology"/>
<feature type="domain" description="Enoyl reductase (ER)" evidence="5">
    <location>
        <begin position="7"/>
        <end position="324"/>
    </location>
</feature>
<evidence type="ECO:0000256" key="4">
    <source>
        <dbReference type="RuleBase" id="RU361277"/>
    </source>
</evidence>
<dbReference type="EC" id="1.1.1.14" evidence="6"/>
<keyword evidence="3 6" id="KW-0560">Oxidoreductase</keyword>
<reference evidence="6 7" key="1">
    <citation type="journal article" date="2001" name="FEMS Microbiol. Lett.">
        <title>Oceanobacillus iheyensis gen. nov., sp. nov., a deep-sea extremely halotolerant and alkaliphilic species isolated from a depth of 1050 m on the Iheya Ridge.</title>
        <authorList>
            <person name="Lu J."/>
            <person name="Nogi Y."/>
            <person name="Takami H."/>
        </authorList>
    </citation>
    <scope>NUCLEOTIDE SEQUENCE [LARGE SCALE GENOMIC DNA]</scope>
    <source>
        <strain evidence="7">DSM 14371 / CIP 107618 / JCM 11309 / KCTC 3954 / HTE831</strain>
    </source>
</reference>
<dbReference type="PhylomeDB" id="Q8ELI9"/>
<sequence length="326" mass="35440">MNGLYLSSPGVIEFRELASRSKLSDDEVRIRLIYGGICGSDISVFKGKLPHANYPVVPGHELIGTVIETGKSAADFAGKRVAIMPNSFCGKCEYCKVGKTNICTEKQSLGINRDGGFAEEFVISAKYVLSLPDQLTNEKAVLIEPLAVIVHAMKKVVITEETKVAIIGCGNEGMLAIAVAEYLGAQVTAIDVKQNKLNKVSHSYHNVSTCQSADAEELFDVVIEAAGTSESFEQGIQLLKPGGAFVAIGMPPHANLPVVEIVRKEVTIYGSIIYNFPEDFNTSIEFLLQEDFQVEPVISKILSVNEYEKAYTYAVSGDYGKIILKF</sequence>
<evidence type="ECO:0000256" key="1">
    <source>
        <dbReference type="ARBA" id="ARBA00022723"/>
    </source>
</evidence>
<reference evidence="6 7" key="2">
    <citation type="journal article" date="2002" name="Nucleic Acids Res.">
        <title>Genome sequence of Oceanobacillus iheyensis isolated from the Iheya Ridge and its unexpected adaptive capabilities to extreme environments.</title>
        <authorList>
            <person name="Takami H."/>
            <person name="Takaki Y."/>
            <person name="Uchiyama I."/>
        </authorList>
    </citation>
    <scope>NUCLEOTIDE SEQUENCE [LARGE SCALE GENOMIC DNA]</scope>
    <source>
        <strain evidence="7">DSM 14371 / CIP 107618 / JCM 11309 / KCTC 3954 / HTE831</strain>
    </source>
</reference>
<dbReference type="SUPFAM" id="SSF51735">
    <property type="entry name" value="NAD(P)-binding Rossmann-fold domains"/>
    <property type="match status" value="1"/>
</dbReference>
<dbReference type="EMBL" id="BA000028">
    <property type="protein sequence ID" value="BAC15194.1"/>
    <property type="molecule type" value="Genomic_DNA"/>
</dbReference>
<dbReference type="InterPro" id="IPR002328">
    <property type="entry name" value="ADH_Zn_CS"/>
</dbReference>
<dbReference type="InterPro" id="IPR036291">
    <property type="entry name" value="NAD(P)-bd_dom_sf"/>
</dbReference>
<dbReference type="eggNOG" id="COG1063">
    <property type="taxonomic scope" value="Bacteria"/>
</dbReference>
<keyword evidence="2 4" id="KW-0862">Zinc</keyword>
<dbReference type="InterPro" id="IPR011032">
    <property type="entry name" value="GroES-like_sf"/>
</dbReference>
<dbReference type="PANTHER" id="PTHR43401:SF2">
    <property type="entry name" value="L-THREONINE 3-DEHYDROGENASE"/>
    <property type="match status" value="1"/>
</dbReference>
<dbReference type="GO" id="GO:0003939">
    <property type="term" value="F:L-iditol 2-dehydrogenase (NAD+) activity"/>
    <property type="evidence" value="ECO:0007669"/>
    <property type="project" value="UniProtKB-EC"/>
</dbReference>
<accession>Q8ELI9</accession>
<dbReference type="HOGENOM" id="CLU_026673_11_0_9"/>
<dbReference type="STRING" id="221109.gene:10735490"/>
<dbReference type="RefSeq" id="WP_011067634.1">
    <property type="nucleotide sequence ID" value="NC_004193.1"/>
</dbReference>
<dbReference type="AlphaFoldDB" id="Q8ELI9"/>
<dbReference type="Pfam" id="PF00107">
    <property type="entry name" value="ADH_zinc_N"/>
    <property type="match status" value="1"/>
</dbReference>
<dbReference type="PROSITE" id="PS00059">
    <property type="entry name" value="ADH_ZINC"/>
    <property type="match status" value="1"/>
</dbReference>
<gene>
    <name evidence="6" type="ordered locus">OB3238</name>
</gene>
<dbReference type="InterPro" id="IPR013154">
    <property type="entry name" value="ADH-like_N"/>
</dbReference>
<dbReference type="PANTHER" id="PTHR43401">
    <property type="entry name" value="L-THREONINE 3-DEHYDROGENASE"/>
    <property type="match status" value="1"/>
</dbReference>
<dbReference type="OrthoDB" id="9770238at2"/>
<organism evidence="6 7">
    <name type="scientific">Oceanobacillus iheyensis (strain DSM 14371 / CIP 107618 / JCM 11309 / KCTC 3954 / HTE831)</name>
    <dbReference type="NCBI Taxonomy" id="221109"/>
    <lineage>
        <taxon>Bacteria</taxon>
        <taxon>Bacillati</taxon>
        <taxon>Bacillota</taxon>
        <taxon>Bacilli</taxon>
        <taxon>Bacillales</taxon>
        <taxon>Bacillaceae</taxon>
        <taxon>Oceanobacillus</taxon>
    </lineage>
</organism>